<organism evidence="2 3">
    <name type="scientific">Streptomyces poonensis</name>
    <dbReference type="NCBI Taxonomy" id="68255"/>
    <lineage>
        <taxon>Bacteria</taxon>
        <taxon>Bacillati</taxon>
        <taxon>Actinomycetota</taxon>
        <taxon>Actinomycetes</taxon>
        <taxon>Kitasatosporales</taxon>
        <taxon>Streptomycetaceae</taxon>
        <taxon>Streptomyces</taxon>
    </lineage>
</organism>
<evidence type="ECO:0000256" key="1">
    <source>
        <dbReference type="SAM" id="MobiDB-lite"/>
    </source>
</evidence>
<proteinExistence type="predicted"/>
<sequence>MTRRQAAGVTAPARHGCRTTGPAQRGTTALPGRAGAFSGVRSGHLAGRAGAGEAPALPDDGYLPSIWFISVISADCELTIDFAIVMQGP</sequence>
<evidence type="ECO:0000313" key="3">
    <source>
        <dbReference type="Proteomes" id="UP000622166"/>
    </source>
</evidence>
<accession>A0A918PSM5</accession>
<dbReference type="EMBL" id="BMVW01000009">
    <property type="protein sequence ID" value="GGZ19847.1"/>
    <property type="molecule type" value="Genomic_DNA"/>
</dbReference>
<protein>
    <submittedName>
        <fullName evidence="2">Uncharacterized protein</fullName>
    </submittedName>
</protein>
<comment type="caution">
    <text evidence="2">The sequence shown here is derived from an EMBL/GenBank/DDBJ whole genome shotgun (WGS) entry which is preliminary data.</text>
</comment>
<gene>
    <name evidence="2" type="ORF">GCM10010365_45150</name>
</gene>
<feature type="region of interest" description="Disordered" evidence="1">
    <location>
        <begin position="1"/>
        <end position="33"/>
    </location>
</feature>
<keyword evidence="3" id="KW-1185">Reference proteome</keyword>
<reference evidence="2" key="2">
    <citation type="submission" date="2020-09" db="EMBL/GenBank/DDBJ databases">
        <authorList>
            <person name="Sun Q."/>
            <person name="Ohkuma M."/>
        </authorList>
    </citation>
    <scope>NUCLEOTIDE SEQUENCE</scope>
    <source>
        <strain evidence="2">JCM 4815</strain>
    </source>
</reference>
<dbReference type="Proteomes" id="UP000622166">
    <property type="component" value="Unassembled WGS sequence"/>
</dbReference>
<evidence type="ECO:0000313" key="2">
    <source>
        <dbReference type="EMBL" id="GGZ19847.1"/>
    </source>
</evidence>
<name>A0A918PSM5_9ACTN</name>
<reference evidence="2" key="1">
    <citation type="journal article" date="2014" name="Int. J. Syst. Evol. Microbiol.">
        <title>Complete genome sequence of Corynebacterium casei LMG S-19264T (=DSM 44701T), isolated from a smear-ripened cheese.</title>
        <authorList>
            <consortium name="US DOE Joint Genome Institute (JGI-PGF)"/>
            <person name="Walter F."/>
            <person name="Albersmeier A."/>
            <person name="Kalinowski J."/>
            <person name="Ruckert C."/>
        </authorList>
    </citation>
    <scope>NUCLEOTIDE SEQUENCE</scope>
    <source>
        <strain evidence="2">JCM 4815</strain>
    </source>
</reference>
<dbReference type="AlphaFoldDB" id="A0A918PSM5"/>